<dbReference type="AlphaFoldDB" id="A0A7Y6EWN7"/>
<sequence length="75" mass="8297">MEAGMSGGTSLYLFLSELYGAAFAILGLIALIWVIIVLSNTNTYLKLLIKDRKQLQNVPLTKALTKPLVDQEEQD</sequence>
<evidence type="ECO:0000313" key="2">
    <source>
        <dbReference type="EMBL" id="NUU79507.1"/>
    </source>
</evidence>
<protein>
    <submittedName>
        <fullName evidence="2">Uncharacterized protein</fullName>
    </submittedName>
</protein>
<dbReference type="Proteomes" id="UP000526125">
    <property type="component" value="Unassembled WGS sequence"/>
</dbReference>
<comment type="caution">
    <text evidence="2">The sequence shown here is derived from an EMBL/GenBank/DDBJ whole genome shotgun (WGS) entry which is preliminary data.</text>
</comment>
<organism evidence="2 3">
    <name type="scientific">Paenibacillus xylanilyticus</name>
    <dbReference type="NCBI Taxonomy" id="248903"/>
    <lineage>
        <taxon>Bacteria</taxon>
        <taxon>Bacillati</taxon>
        <taxon>Bacillota</taxon>
        <taxon>Bacilli</taxon>
        <taxon>Bacillales</taxon>
        <taxon>Paenibacillaceae</taxon>
        <taxon>Paenibacillus</taxon>
    </lineage>
</organism>
<evidence type="ECO:0000313" key="3">
    <source>
        <dbReference type="Proteomes" id="UP000526125"/>
    </source>
</evidence>
<dbReference type="RefSeq" id="WP_175399060.1">
    <property type="nucleotide sequence ID" value="NZ_JABMCB010000202.1"/>
</dbReference>
<keyword evidence="1" id="KW-1133">Transmembrane helix</keyword>
<keyword evidence="3" id="KW-1185">Reference proteome</keyword>
<dbReference type="EMBL" id="JABMCB010000202">
    <property type="protein sequence ID" value="NUU79507.1"/>
    <property type="molecule type" value="Genomic_DNA"/>
</dbReference>
<proteinExistence type="predicted"/>
<name>A0A7Y6EWN7_9BACL</name>
<evidence type="ECO:0000256" key="1">
    <source>
        <dbReference type="SAM" id="Phobius"/>
    </source>
</evidence>
<keyword evidence="1" id="KW-0812">Transmembrane</keyword>
<reference evidence="2 3" key="1">
    <citation type="submission" date="2020-05" db="EMBL/GenBank/DDBJ databases">
        <title>Genome Sequencing of Type Strains.</title>
        <authorList>
            <person name="Lemaire J.F."/>
            <person name="Inderbitzin P."/>
            <person name="Gregorio O.A."/>
            <person name="Collins S.B."/>
            <person name="Wespe N."/>
            <person name="Knight-Connoni V."/>
        </authorList>
    </citation>
    <scope>NUCLEOTIDE SEQUENCE [LARGE SCALE GENOMIC DNA]</scope>
    <source>
        <strain evidence="2 3">LMG 21957</strain>
    </source>
</reference>
<feature type="transmembrane region" description="Helical" evidence="1">
    <location>
        <begin position="20"/>
        <end position="45"/>
    </location>
</feature>
<keyword evidence="1" id="KW-0472">Membrane</keyword>
<gene>
    <name evidence="2" type="ORF">HP552_30345</name>
</gene>
<accession>A0A7Y6EWN7</accession>